<dbReference type="InterPro" id="IPR001789">
    <property type="entry name" value="Sig_transdc_resp-reg_receiver"/>
</dbReference>
<dbReference type="OrthoDB" id="4457677at2"/>
<evidence type="ECO:0000256" key="1">
    <source>
        <dbReference type="ARBA" id="ARBA00000085"/>
    </source>
</evidence>
<feature type="domain" description="Histidine kinase" evidence="9">
    <location>
        <begin position="371"/>
        <end position="592"/>
    </location>
</feature>
<evidence type="ECO:0000313" key="12">
    <source>
        <dbReference type="Proteomes" id="UP000281985"/>
    </source>
</evidence>
<dbReference type="InterPro" id="IPR003594">
    <property type="entry name" value="HATPase_dom"/>
</dbReference>
<dbReference type="InterPro" id="IPR005467">
    <property type="entry name" value="His_kinase_dom"/>
</dbReference>
<dbReference type="Pfam" id="PF00512">
    <property type="entry name" value="HisKA"/>
    <property type="match status" value="1"/>
</dbReference>
<dbReference type="InterPro" id="IPR003661">
    <property type="entry name" value="HisK_dim/P_dom"/>
</dbReference>
<keyword evidence="8" id="KW-0732">Signal</keyword>
<dbReference type="PRINTS" id="PR00344">
    <property type="entry name" value="BCTRLSENSOR"/>
</dbReference>
<keyword evidence="4" id="KW-0902">Two-component regulatory system</keyword>
<dbReference type="AlphaFoldDB" id="A0A3M0G2D3"/>
<dbReference type="Pfam" id="PF13181">
    <property type="entry name" value="TPR_8"/>
    <property type="match status" value="1"/>
</dbReference>
<dbReference type="PANTHER" id="PTHR45339">
    <property type="entry name" value="HYBRID SIGNAL TRANSDUCTION HISTIDINE KINASE J"/>
    <property type="match status" value="1"/>
</dbReference>
<keyword evidence="3 5" id="KW-0597">Phosphoprotein</keyword>
<dbReference type="InterPro" id="IPR036890">
    <property type="entry name" value="HATPase_C_sf"/>
</dbReference>
<dbReference type="RefSeq" id="WP_121917278.1">
    <property type="nucleotide sequence ID" value="NZ_REFV01000007.1"/>
</dbReference>
<dbReference type="SUPFAM" id="SSF52172">
    <property type="entry name" value="CheY-like"/>
    <property type="match status" value="1"/>
</dbReference>
<gene>
    <name evidence="11" type="ORF">EAX61_08590</name>
</gene>
<feature type="chain" id="PRO_5018307261" description="histidine kinase" evidence="8">
    <location>
        <begin position="23"/>
        <end position="744"/>
    </location>
</feature>
<dbReference type="Gene3D" id="3.40.50.2300">
    <property type="match status" value="1"/>
</dbReference>
<evidence type="ECO:0000256" key="3">
    <source>
        <dbReference type="ARBA" id="ARBA00022553"/>
    </source>
</evidence>
<dbReference type="Gene3D" id="1.25.40.10">
    <property type="entry name" value="Tetratricopeptide repeat domain"/>
    <property type="match status" value="1"/>
</dbReference>
<dbReference type="EMBL" id="REFV01000007">
    <property type="protein sequence ID" value="RMB59110.1"/>
    <property type="molecule type" value="Genomic_DNA"/>
</dbReference>
<evidence type="ECO:0000256" key="5">
    <source>
        <dbReference type="PROSITE-ProRule" id="PRU00169"/>
    </source>
</evidence>
<dbReference type="InterPro" id="IPR004358">
    <property type="entry name" value="Sig_transdc_His_kin-like_C"/>
</dbReference>
<dbReference type="Gene3D" id="1.10.287.130">
    <property type="match status" value="1"/>
</dbReference>
<evidence type="ECO:0000259" key="9">
    <source>
        <dbReference type="PROSITE" id="PS50109"/>
    </source>
</evidence>
<dbReference type="PROSITE" id="PS50109">
    <property type="entry name" value="HIS_KIN"/>
    <property type="match status" value="1"/>
</dbReference>
<reference evidence="11 12" key="1">
    <citation type="submission" date="2018-10" db="EMBL/GenBank/DDBJ databases">
        <title>Dokdonia luteus sp. nov., isolated from sea water.</title>
        <authorList>
            <person name="Zhou L.Y."/>
            <person name="Du Z.J."/>
        </authorList>
    </citation>
    <scope>NUCLEOTIDE SEQUENCE [LARGE SCALE GENOMIC DNA]</scope>
    <source>
        <strain evidence="11 12">SH27</strain>
    </source>
</reference>
<dbReference type="GO" id="GO:0000155">
    <property type="term" value="F:phosphorelay sensor kinase activity"/>
    <property type="evidence" value="ECO:0007669"/>
    <property type="project" value="InterPro"/>
</dbReference>
<comment type="catalytic activity">
    <reaction evidence="1">
        <text>ATP + protein L-histidine = ADP + protein N-phospho-L-histidine.</text>
        <dbReference type="EC" id="2.7.13.3"/>
    </reaction>
</comment>
<evidence type="ECO:0000256" key="4">
    <source>
        <dbReference type="ARBA" id="ARBA00023012"/>
    </source>
</evidence>
<dbReference type="CDD" id="cd16922">
    <property type="entry name" value="HATPase_EvgS-ArcB-TorS-like"/>
    <property type="match status" value="1"/>
</dbReference>
<dbReference type="CDD" id="cd17546">
    <property type="entry name" value="REC_hyHK_CKI1_RcsC-like"/>
    <property type="match status" value="1"/>
</dbReference>
<dbReference type="Gene3D" id="3.30.565.10">
    <property type="entry name" value="Histidine kinase-like ATPase, C-terminal domain"/>
    <property type="match status" value="1"/>
</dbReference>
<proteinExistence type="predicted"/>
<dbReference type="InterPro" id="IPR036097">
    <property type="entry name" value="HisK_dim/P_sf"/>
</dbReference>
<feature type="domain" description="Response regulatory" evidence="10">
    <location>
        <begin position="621"/>
        <end position="735"/>
    </location>
</feature>
<dbReference type="Pfam" id="PF02518">
    <property type="entry name" value="HATPase_c"/>
    <property type="match status" value="1"/>
</dbReference>
<dbReference type="SUPFAM" id="SSF48452">
    <property type="entry name" value="TPR-like"/>
    <property type="match status" value="1"/>
</dbReference>
<organism evidence="11 12">
    <name type="scientific">Dokdonia sinensis</name>
    <dbReference type="NCBI Taxonomy" id="2479847"/>
    <lineage>
        <taxon>Bacteria</taxon>
        <taxon>Pseudomonadati</taxon>
        <taxon>Bacteroidota</taxon>
        <taxon>Flavobacteriia</taxon>
        <taxon>Flavobacteriales</taxon>
        <taxon>Flavobacteriaceae</taxon>
        <taxon>Dokdonia</taxon>
    </lineage>
</organism>
<comment type="caution">
    <text evidence="11">The sequence shown here is derived from an EMBL/GenBank/DDBJ whole genome shotgun (WGS) entry which is preliminary data.</text>
</comment>
<dbReference type="EC" id="2.7.13.3" evidence="2"/>
<dbReference type="CDD" id="cd00082">
    <property type="entry name" value="HisKA"/>
    <property type="match status" value="1"/>
</dbReference>
<feature type="signal peptide" evidence="8">
    <location>
        <begin position="1"/>
        <end position="22"/>
    </location>
</feature>
<evidence type="ECO:0000256" key="6">
    <source>
        <dbReference type="SAM" id="Coils"/>
    </source>
</evidence>
<dbReference type="InterPro" id="IPR019734">
    <property type="entry name" value="TPR_rpt"/>
</dbReference>
<dbReference type="InterPro" id="IPR011990">
    <property type="entry name" value="TPR-like_helical_dom_sf"/>
</dbReference>
<dbReference type="SMART" id="SM00448">
    <property type="entry name" value="REC"/>
    <property type="match status" value="1"/>
</dbReference>
<keyword evidence="6" id="KW-0175">Coiled coil</keyword>
<keyword evidence="7" id="KW-1133">Transmembrane helix</keyword>
<evidence type="ECO:0000313" key="11">
    <source>
        <dbReference type="EMBL" id="RMB59110.1"/>
    </source>
</evidence>
<dbReference type="PANTHER" id="PTHR45339:SF1">
    <property type="entry name" value="HYBRID SIGNAL TRANSDUCTION HISTIDINE KINASE J"/>
    <property type="match status" value="1"/>
</dbReference>
<dbReference type="SUPFAM" id="SSF55874">
    <property type="entry name" value="ATPase domain of HSP90 chaperone/DNA topoisomerase II/histidine kinase"/>
    <property type="match status" value="1"/>
</dbReference>
<dbReference type="SMART" id="SM00028">
    <property type="entry name" value="TPR"/>
    <property type="match status" value="5"/>
</dbReference>
<dbReference type="SMART" id="SM00388">
    <property type="entry name" value="HisKA"/>
    <property type="match status" value="1"/>
</dbReference>
<dbReference type="InterPro" id="IPR011006">
    <property type="entry name" value="CheY-like_superfamily"/>
</dbReference>
<evidence type="ECO:0000256" key="2">
    <source>
        <dbReference type="ARBA" id="ARBA00012438"/>
    </source>
</evidence>
<keyword evidence="7" id="KW-0812">Transmembrane</keyword>
<accession>A0A3M0G2D3</accession>
<dbReference type="PROSITE" id="PS50110">
    <property type="entry name" value="RESPONSE_REGULATORY"/>
    <property type="match status" value="1"/>
</dbReference>
<sequence length="744" mass="84623">MKHNLLIIIFLLCFTSALKTTAQQRTISKDSLESLSDIIIDHRDDLDYKGAIETAALLISNAKDSKQKFYEFLGYDQLGTIYTELKDTLQARLSYEKALGIARETKADSLLSWSYVSLGNVESDQKENYQKGIDYYEKSIAINDANNKQNQNLIPYLNIGWTYLDENQEDKALYFLLKAKNLATQDTLNYRTQVNVKTLLGRYNIKKGNYTLADELLNEAATLVEKYNCVYEGSEVYRYYAQLEEARGNYKKAYSYLKKNKELDARIYESDKLSEIQIASAQFKIEQYERTIATAEKESQFAEELVKKSKQLNYIFIAASLILLGALIGIYFAFKSRKKYIKRLHEKNNQLMAAKDSAERLSKLKTQFFSTVSHELRTPLYGVIGIASILLEDNTIKTHQDDLKSLKFSADYLLALINDVLLINKMDANGIKLEHTPFRLSTLTKSITRSFEFSLEQNKNKIHLAIDKNVPNKLIGDSVRLSQILMNLIGNAIKFNENGNIWVNIDLIDKTPSGLYRTQFTVKDDGIGIPASKHQSIFEEFSQVENRNYNYQGTGLGLPIVKKLLTLHDSEINLDSSVGKGSTFSFILNLEADASVNMEVHMGAPLQDLENHTIHSLKTVHILVVDDNRINQKITQKILEKRKFKCSLANDGEEAIALVQEQNYDLILMDIHMPKIDGIQATKVIRKFDKTTPIVALTAVEMDEMRATIMNSGMNDIILKPYDISQFLTIILRNLNAAFAKADS</sequence>
<evidence type="ECO:0000256" key="8">
    <source>
        <dbReference type="SAM" id="SignalP"/>
    </source>
</evidence>
<dbReference type="SMART" id="SM00387">
    <property type="entry name" value="HATPase_c"/>
    <property type="match status" value="1"/>
</dbReference>
<evidence type="ECO:0000256" key="7">
    <source>
        <dbReference type="SAM" id="Phobius"/>
    </source>
</evidence>
<feature type="transmembrane region" description="Helical" evidence="7">
    <location>
        <begin position="314"/>
        <end position="334"/>
    </location>
</feature>
<dbReference type="FunFam" id="3.30.565.10:FF:000010">
    <property type="entry name" value="Sensor histidine kinase RcsC"/>
    <property type="match status" value="1"/>
</dbReference>
<evidence type="ECO:0000259" key="10">
    <source>
        <dbReference type="PROSITE" id="PS50110"/>
    </source>
</evidence>
<dbReference type="SUPFAM" id="SSF47384">
    <property type="entry name" value="Homodimeric domain of signal transducing histidine kinase"/>
    <property type="match status" value="1"/>
</dbReference>
<dbReference type="Pfam" id="PF00072">
    <property type="entry name" value="Response_reg"/>
    <property type="match status" value="1"/>
</dbReference>
<name>A0A3M0G2D3_9FLAO</name>
<feature type="coiled-coil region" evidence="6">
    <location>
        <begin position="278"/>
        <end position="312"/>
    </location>
</feature>
<protein>
    <recommendedName>
        <fullName evidence="2">histidine kinase</fullName>
        <ecNumber evidence="2">2.7.13.3</ecNumber>
    </recommendedName>
</protein>
<keyword evidence="7" id="KW-0472">Membrane</keyword>
<keyword evidence="12" id="KW-1185">Reference proteome</keyword>
<dbReference type="Proteomes" id="UP000281985">
    <property type="component" value="Unassembled WGS sequence"/>
</dbReference>
<feature type="modified residue" description="4-aspartylphosphate" evidence="5">
    <location>
        <position position="670"/>
    </location>
</feature>